<comment type="caution">
    <text evidence="2">The sequence shown here is derived from an EMBL/GenBank/DDBJ whole genome shotgun (WGS) entry which is preliminary data.</text>
</comment>
<accession>A0A5M8RVC7</accession>
<evidence type="ECO:0000313" key="2">
    <source>
        <dbReference type="EMBL" id="KAA6451340.1"/>
    </source>
</evidence>
<feature type="transmembrane region" description="Helical" evidence="1">
    <location>
        <begin position="42"/>
        <end position="62"/>
    </location>
</feature>
<protein>
    <submittedName>
        <fullName evidence="2">Uncharacterized protein</fullName>
    </submittedName>
</protein>
<sequence>MMSGILFLLFGITLTLTWYFIAREKYKQKDERCIEIEILNTFGYIGFLSIFLGFFMVVFNFVKANM</sequence>
<dbReference type="AlphaFoldDB" id="A0A5M8RVC7"/>
<keyword evidence="1" id="KW-1133">Transmembrane helix</keyword>
<organism evidence="2 3">
    <name type="scientific">Bacillus swezeyi</name>
    <dbReference type="NCBI Taxonomy" id="1925020"/>
    <lineage>
        <taxon>Bacteria</taxon>
        <taxon>Bacillati</taxon>
        <taxon>Bacillota</taxon>
        <taxon>Bacilli</taxon>
        <taxon>Bacillales</taxon>
        <taxon>Bacillaceae</taxon>
        <taxon>Bacillus</taxon>
    </lineage>
</organism>
<reference evidence="2 3" key="1">
    <citation type="submission" date="2018-08" db="EMBL/GenBank/DDBJ databases">
        <title>Bacillus phenotypic plasticity.</title>
        <authorList>
            <person name="Hurtado E."/>
        </authorList>
    </citation>
    <scope>NUCLEOTIDE SEQUENCE [LARGE SCALE GENOMIC DNA]</scope>
    <source>
        <strain evidence="2 3">427</strain>
    </source>
</reference>
<evidence type="ECO:0000256" key="1">
    <source>
        <dbReference type="SAM" id="Phobius"/>
    </source>
</evidence>
<dbReference type="RefSeq" id="WP_148957227.1">
    <property type="nucleotide sequence ID" value="NZ_QSND01000002.1"/>
</dbReference>
<keyword evidence="1" id="KW-0472">Membrane</keyword>
<gene>
    <name evidence="2" type="ORF">DX927_11230</name>
</gene>
<dbReference type="EMBL" id="QSND01000002">
    <property type="protein sequence ID" value="KAA6451340.1"/>
    <property type="molecule type" value="Genomic_DNA"/>
</dbReference>
<feature type="transmembrane region" description="Helical" evidence="1">
    <location>
        <begin position="6"/>
        <end position="22"/>
    </location>
</feature>
<keyword evidence="1" id="KW-0812">Transmembrane</keyword>
<dbReference type="Proteomes" id="UP000324326">
    <property type="component" value="Unassembled WGS sequence"/>
</dbReference>
<evidence type="ECO:0000313" key="3">
    <source>
        <dbReference type="Proteomes" id="UP000324326"/>
    </source>
</evidence>
<proteinExistence type="predicted"/>
<name>A0A5M8RVC7_9BACI</name>